<protein>
    <recommendedName>
        <fullName evidence="6">Ribosomal protein S6 kinase delta-1</fullName>
    </recommendedName>
</protein>
<sequence length="692" mass="79182">MNSDSWVSWVRMFDIPEISKHKDGFTIYRVVSFLYPESCPDAVTKLIVWKRFNDFKTLHKEIKLIHKNLKLIDNVPNLPKSSLFKRFDEEIINQRKRSILNLLEYIGSHSQLFTAPVFVKFFETSHTPAELLSSNINAIRANLNLPEDTTDLYNNSEDDRTISDTDSLTSSNLGSTSQQALDHMSDSISKTNLRKLHSMTSIDSQCSSSISNIDSSLLLFEGQQLLPVAQYLTNASLHINMAIDLENDKQYEEAFSAYSTAVEILISGGKDDSDYDRKQMVKYKTEKYLIRAEKIYNMYLAPEIRDLNLQKKEQIDEPKIVKGPLYNLYKYKVIKIISPSGMLVLHSERQQLYYIKVIHKTVQFLNNHLILPENVPYMVKLINHYNSDNALFLVLDYCSGTKLQDILRSKSANVAPKEEQQLLRKIHDQSDNDSELSFSELLNDYASNRSTKKNDTDSDDGFEKIDHSDLRPVKNILDRPLEDIKTQDLLSLSEEAASSVKHSNSRTLSEVSSFESADEFDCRSSVTEEQIVKWSSQLLVALEKLHCLGVVCTDLRIENLLIDENDNLALTYMCNIKDLCDLYAKGVNLDLAPEVYSFEEITEAVDWWSFGAILYELLVGMPLSKVHPSGITSYTHLIIPKYVSIEGKSLLKQLLIYEPQERLGSKSNGVQHLKSHPFFRRICWNIVEMGSS</sequence>
<dbReference type="SUPFAM" id="SSF116846">
    <property type="entry name" value="MIT domain"/>
    <property type="match status" value="1"/>
</dbReference>
<dbReference type="Pfam" id="PF00069">
    <property type="entry name" value="Pkinase"/>
    <property type="match status" value="1"/>
</dbReference>
<dbReference type="SMART" id="SM00745">
    <property type="entry name" value="MIT"/>
    <property type="match status" value="1"/>
</dbReference>
<feature type="domain" description="PX" evidence="3">
    <location>
        <begin position="1"/>
        <end position="129"/>
    </location>
</feature>
<dbReference type="InterPro" id="IPR001683">
    <property type="entry name" value="PX_dom"/>
</dbReference>
<feature type="region of interest" description="Disordered" evidence="1">
    <location>
        <begin position="150"/>
        <end position="176"/>
    </location>
</feature>
<dbReference type="SUPFAM" id="SSF64268">
    <property type="entry name" value="PX domain"/>
    <property type="match status" value="1"/>
</dbReference>
<evidence type="ECO:0000313" key="5">
    <source>
        <dbReference type="Proteomes" id="UP001152799"/>
    </source>
</evidence>
<reference evidence="4" key="1">
    <citation type="submission" date="2022-01" db="EMBL/GenBank/DDBJ databases">
        <authorList>
            <person name="King R."/>
        </authorList>
    </citation>
    <scope>NUCLEOTIDE SEQUENCE</scope>
</reference>
<proteinExistence type="predicted"/>
<accession>A0A9N9MMP0</accession>
<dbReference type="PANTHER" id="PTHR15508">
    <property type="entry name" value="RIBOSOMAL PROTEIN S6 KINASE"/>
    <property type="match status" value="1"/>
</dbReference>
<dbReference type="Gene3D" id="1.10.510.10">
    <property type="entry name" value="Transferase(Phosphotransferase) domain 1"/>
    <property type="match status" value="1"/>
</dbReference>
<evidence type="ECO:0000259" key="2">
    <source>
        <dbReference type="PROSITE" id="PS50011"/>
    </source>
</evidence>
<dbReference type="Gene3D" id="3.30.1520.10">
    <property type="entry name" value="Phox-like domain"/>
    <property type="match status" value="1"/>
</dbReference>
<dbReference type="InterPro" id="IPR011009">
    <property type="entry name" value="Kinase-like_dom_sf"/>
</dbReference>
<dbReference type="PANTHER" id="PTHR15508:SF8">
    <property type="entry name" value="LD24550P"/>
    <property type="match status" value="1"/>
</dbReference>
<dbReference type="InterPro" id="IPR007330">
    <property type="entry name" value="MIT_dom"/>
</dbReference>
<evidence type="ECO:0000259" key="3">
    <source>
        <dbReference type="PROSITE" id="PS50195"/>
    </source>
</evidence>
<dbReference type="SUPFAM" id="SSF56112">
    <property type="entry name" value="Protein kinase-like (PK-like)"/>
    <property type="match status" value="1"/>
</dbReference>
<evidence type="ECO:0000256" key="1">
    <source>
        <dbReference type="SAM" id="MobiDB-lite"/>
    </source>
</evidence>
<dbReference type="InterPro" id="IPR036181">
    <property type="entry name" value="MIT_dom_sf"/>
</dbReference>
<evidence type="ECO:0008006" key="6">
    <source>
        <dbReference type="Google" id="ProtNLM"/>
    </source>
</evidence>
<feature type="domain" description="Protein kinase" evidence="2">
    <location>
        <begin position="331"/>
        <end position="679"/>
    </location>
</feature>
<dbReference type="InterPro" id="IPR051866">
    <property type="entry name" value="Intracell_Sig-Traffick_Protein"/>
</dbReference>
<dbReference type="Gene3D" id="1.20.58.80">
    <property type="entry name" value="Phosphotransferase system, lactose/cellobiose-type IIA subunit"/>
    <property type="match status" value="1"/>
</dbReference>
<dbReference type="SMART" id="SM00312">
    <property type="entry name" value="PX"/>
    <property type="match status" value="1"/>
</dbReference>
<name>A0A9N9MMP0_9CUCU</name>
<dbReference type="PROSITE" id="PS50011">
    <property type="entry name" value="PROTEIN_KINASE_DOM"/>
    <property type="match status" value="1"/>
</dbReference>
<organism evidence="4 5">
    <name type="scientific">Ceutorhynchus assimilis</name>
    <name type="common">cabbage seed weevil</name>
    <dbReference type="NCBI Taxonomy" id="467358"/>
    <lineage>
        <taxon>Eukaryota</taxon>
        <taxon>Metazoa</taxon>
        <taxon>Ecdysozoa</taxon>
        <taxon>Arthropoda</taxon>
        <taxon>Hexapoda</taxon>
        <taxon>Insecta</taxon>
        <taxon>Pterygota</taxon>
        <taxon>Neoptera</taxon>
        <taxon>Endopterygota</taxon>
        <taxon>Coleoptera</taxon>
        <taxon>Polyphaga</taxon>
        <taxon>Cucujiformia</taxon>
        <taxon>Curculionidae</taxon>
        <taxon>Ceutorhynchinae</taxon>
        <taxon>Ceutorhynchus</taxon>
    </lineage>
</organism>
<dbReference type="AlphaFoldDB" id="A0A9N9MMP0"/>
<dbReference type="Pfam" id="PF00787">
    <property type="entry name" value="PX"/>
    <property type="match status" value="1"/>
</dbReference>
<dbReference type="Proteomes" id="UP001152799">
    <property type="component" value="Chromosome 2"/>
</dbReference>
<dbReference type="GO" id="GO:0004672">
    <property type="term" value="F:protein kinase activity"/>
    <property type="evidence" value="ECO:0007669"/>
    <property type="project" value="InterPro"/>
</dbReference>
<dbReference type="OrthoDB" id="1278353at2759"/>
<dbReference type="PROSITE" id="PS50195">
    <property type="entry name" value="PX"/>
    <property type="match status" value="1"/>
</dbReference>
<gene>
    <name evidence="4" type="ORF">CEUTPL_LOCUS5537</name>
</gene>
<dbReference type="GO" id="GO:0035091">
    <property type="term" value="F:phosphatidylinositol binding"/>
    <property type="evidence" value="ECO:0007669"/>
    <property type="project" value="InterPro"/>
</dbReference>
<feature type="compositionally biased region" description="Polar residues" evidence="1">
    <location>
        <begin position="164"/>
        <end position="176"/>
    </location>
</feature>
<dbReference type="GO" id="GO:0005524">
    <property type="term" value="F:ATP binding"/>
    <property type="evidence" value="ECO:0007669"/>
    <property type="project" value="InterPro"/>
</dbReference>
<dbReference type="Pfam" id="PF04212">
    <property type="entry name" value="MIT"/>
    <property type="match status" value="1"/>
</dbReference>
<dbReference type="InterPro" id="IPR000719">
    <property type="entry name" value="Prot_kinase_dom"/>
</dbReference>
<dbReference type="InterPro" id="IPR036871">
    <property type="entry name" value="PX_dom_sf"/>
</dbReference>
<evidence type="ECO:0000313" key="4">
    <source>
        <dbReference type="EMBL" id="CAG9764913.1"/>
    </source>
</evidence>
<keyword evidence="5" id="KW-1185">Reference proteome</keyword>
<dbReference type="EMBL" id="OU892278">
    <property type="protein sequence ID" value="CAG9764913.1"/>
    <property type="molecule type" value="Genomic_DNA"/>
</dbReference>